<dbReference type="PANTHER" id="PTHR24216">
    <property type="entry name" value="PAXILLIN-RELATED"/>
    <property type="match status" value="1"/>
</dbReference>
<evidence type="ECO:0000256" key="1">
    <source>
        <dbReference type="SAM" id="MobiDB-lite"/>
    </source>
</evidence>
<feature type="region of interest" description="Disordered" evidence="1">
    <location>
        <begin position="657"/>
        <end position="777"/>
    </location>
</feature>
<evidence type="ECO:0000313" key="3">
    <source>
        <dbReference type="Proteomes" id="UP000772434"/>
    </source>
</evidence>
<gene>
    <name evidence="2" type="ORF">BDP27DRAFT_1445899</name>
</gene>
<proteinExistence type="predicted"/>
<feature type="region of interest" description="Disordered" evidence="1">
    <location>
        <begin position="309"/>
        <end position="473"/>
    </location>
</feature>
<feature type="compositionally biased region" description="Low complexity" evidence="1">
    <location>
        <begin position="365"/>
        <end position="389"/>
    </location>
</feature>
<feature type="region of interest" description="Disordered" evidence="1">
    <location>
        <begin position="1"/>
        <end position="55"/>
    </location>
</feature>
<feature type="compositionally biased region" description="Polar residues" evidence="1">
    <location>
        <begin position="666"/>
        <end position="696"/>
    </location>
</feature>
<accession>A0A9P5PZT9</accession>
<feature type="compositionally biased region" description="Polar residues" evidence="1">
    <location>
        <begin position="309"/>
        <end position="322"/>
    </location>
</feature>
<sequence>MTAPSHRRESQNHGKSAIASPNQPNTASTTSRNDSHASPSTKRPKSPVKVEARSPSPNFLHLLPQISDYNDPEVEIVHGWKHPAELEYITPEDWSDTKIIFHLIAHAFSIPLRGPKNSVIPFLTVTGIDGQQTSLPIGYRIPLMFLARFQWLSLKLVLTAASRKTEWLEYKFSILYVCRLCSALLTAARNEAEGMDRKWRCPTFDRALARYRLKWFIPTPAQVKEFWEIFHEDEYQRDGLKFDWRRWALKGHAGFSLTDLDITQGITAEQFMSGLKQKDDQWFWETDEFPVPGGVDAWSLKDSALTSMTVSSEGNSSRQSYTPRPGAPTDPNSIPPSAATPVNPDIPHTAEQRSSTSSADPHVPSHTISQSKSRSSSSSHTTVSRNSLSLPAKTIPRKRPGSPLQKAEKSAPGVTTRPSSTPTPATTPFTPNRINRMAQNRNAHQSAPSISTSDAMAVDAPEPPPTSPLSKSPLIHSISPHFLAFSSFSNGIDTAMSPSRLASHLRSTPTAGSHVVPPSSPSSASALPASEYLSPEAIIHVIDSIFAGFSESLKMFSSEIRQAKKDGVAEVLKELETHHPHSHAQGKQPEEVDNTEFLEAMHTELTSMRRSFVEEARREIRDGVRVIVAFMRTEIVQEMQKRFGEMGDMMARLQFERSERGDTRSPESSSQVRTQSVAATKKTSLPSSSTQPQRGSARQEHMPAHPLQHLLGEPDPFVADNASPDEDEVVDLHPDTRASSSEVDDESVHGDTTPEDDDDDDDASQHDGSQDIPILRL</sequence>
<feature type="region of interest" description="Disordered" evidence="1">
    <location>
        <begin position="500"/>
        <end position="527"/>
    </location>
</feature>
<protein>
    <submittedName>
        <fullName evidence="2">Uncharacterized protein</fullName>
    </submittedName>
</protein>
<organism evidence="2 3">
    <name type="scientific">Rhodocollybia butyracea</name>
    <dbReference type="NCBI Taxonomy" id="206335"/>
    <lineage>
        <taxon>Eukaryota</taxon>
        <taxon>Fungi</taxon>
        <taxon>Dikarya</taxon>
        <taxon>Basidiomycota</taxon>
        <taxon>Agaricomycotina</taxon>
        <taxon>Agaricomycetes</taxon>
        <taxon>Agaricomycetidae</taxon>
        <taxon>Agaricales</taxon>
        <taxon>Marasmiineae</taxon>
        <taxon>Omphalotaceae</taxon>
        <taxon>Rhodocollybia</taxon>
    </lineage>
</organism>
<dbReference type="OrthoDB" id="3062753at2759"/>
<feature type="compositionally biased region" description="Polar residues" evidence="1">
    <location>
        <begin position="437"/>
        <end position="454"/>
    </location>
</feature>
<feature type="compositionally biased region" description="Polar residues" evidence="1">
    <location>
        <begin position="19"/>
        <end position="41"/>
    </location>
</feature>
<name>A0A9P5PZT9_9AGAR</name>
<reference evidence="2" key="1">
    <citation type="submission" date="2020-11" db="EMBL/GenBank/DDBJ databases">
        <authorList>
            <consortium name="DOE Joint Genome Institute"/>
            <person name="Ahrendt S."/>
            <person name="Riley R."/>
            <person name="Andreopoulos W."/>
            <person name="Labutti K."/>
            <person name="Pangilinan J."/>
            <person name="Ruiz-Duenas F.J."/>
            <person name="Barrasa J.M."/>
            <person name="Sanchez-Garcia M."/>
            <person name="Camarero S."/>
            <person name="Miyauchi S."/>
            <person name="Serrano A."/>
            <person name="Linde D."/>
            <person name="Babiker R."/>
            <person name="Drula E."/>
            <person name="Ayuso-Fernandez I."/>
            <person name="Pacheco R."/>
            <person name="Padilla G."/>
            <person name="Ferreira P."/>
            <person name="Barriuso J."/>
            <person name="Kellner H."/>
            <person name="Castanera R."/>
            <person name="Alfaro M."/>
            <person name="Ramirez L."/>
            <person name="Pisabarro A.G."/>
            <person name="Kuo A."/>
            <person name="Tritt A."/>
            <person name="Lipzen A."/>
            <person name="He G."/>
            <person name="Yan M."/>
            <person name="Ng V."/>
            <person name="Cullen D."/>
            <person name="Martin F."/>
            <person name="Rosso M.-N."/>
            <person name="Henrissat B."/>
            <person name="Hibbett D."/>
            <person name="Martinez A.T."/>
            <person name="Grigoriev I.V."/>
        </authorList>
    </citation>
    <scope>NUCLEOTIDE SEQUENCE</scope>
    <source>
        <strain evidence="2">AH 40177</strain>
    </source>
</reference>
<feature type="compositionally biased region" description="Acidic residues" evidence="1">
    <location>
        <begin position="753"/>
        <end position="762"/>
    </location>
</feature>
<dbReference type="AlphaFoldDB" id="A0A9P5PZT9"/>
<comment type="caution">
    <text evidence="2">The sequence shown here is derived from an EMBL/GenBank/DDBJ whole genome shotgun (WGS) entry which is preliminary data.</text>
</comment>
<dbReference type="Proteomes" id="UP000772434">
    <property type="component" value="Unassembled WGS sequence"/>
</dbReference>
<feature type="compositionally biased region" description="Low complexity" evidence="1">
    <location>
        <begin position="415"/>
        <end position="431"/>
    </location>
</feature>
<feature type="compositionally biased region" description="Basic and acidic residues" evidence="1">
    <location>
        <begin position="1"/>
        <end position="12"/>
    </location>
</feature>
<keyword evidence="3" id="KW-1185">Reference proteome</keyword>
<dbReference type="EMBL" id="JADNRY010000027">
    <property type="protein sequence ID" value="KAF9072067.1"/>
    <property type="molecule type" value="Genomic_DNA"/>
</dbReference>
<evidence type="ECO:0000313" key="2">
    <source>
        <dbReference type="EMBL" id="KAF9072067.1"/>
    </source>
</evidence>